<dbReference type="Pfam" id="PF13852">
    <property type="entry name" value="DUF4197"/>
    <property type="match status" value="1"/>
</dbReference>
<feature type="signal peptide" evidence="1">
    <location>
        <begin position="1"/>
        <end position="23"/>
    </location>
</feature>
<comment type="caution">
    <text evidence="2">The sequence shown here is derived from an EMBL/GenBank/DDBJ whole genome shotgun (WGS) entry which is preliminary data.</text>
</comment>
<keyword evidence="1" id="KW-0732">Signal</keyword>
<name>A0ABR7YY27_9PSED</name>
<dbReference type="RefSeq" id="WP_190418047.1">
    <property type="nucleotide sequence ID" value="NZ_JAAOCA010000005.1"/>
</dbReference>
<proteinExistence type="predicted"/>
<sequence>MFRPLAPLAALCAGLLLSSAANALSLGDLSQSDATGGLKDALAQGAQVAVKQLGTPGGFNNNPQVRIQLPAKLEKANKLLGSLGMGSQVQELETGMNSAAEAAVPQAQAILVDAVKGMTVADAKGILAGGNDSATQYLNKTSREQIRAKFLPIVKANTDKIGLAQRFNSVAGQASALGALNSKTNTVEGYVTEKALDGLFKMIAQQEETIRKDPAAAASSLAKKVFSAL</sequence>
<accession>A0ABR7YY27</accession>
<evidence type="ECO:0000313" key="2">
    <source>
        <dbReference type="EMBL" id="MBD1598075.1"/>
    </source>
</evidence>
<feature type="chain" id="PRO_5045836843" evidence="1">
    <location>
        <begin position="24"/>
        <end position="229"/>
    </location>
</feature>
<evidence type="ECO:0000313" key="3">
    <source>
        <dbReference type="Proteomes" id="UP000805841"/>
    </source>
</evidence>
<dbReference type="EMBL" id="JAAOCA010000005">
    <property type="protein sequence ID" value="MBD1598075.1"/>
    <property type="molecule type" value="Genomic_DNA"/>
</dbReference>
<keyword evidence="3" id="KW-1185">Reference proteome</keyword>
<dbReference type="InterPro" id="IPR025245">
    <property type="entry name" value="DUF4197"/>
</dbReference>
<gene>
    <name evidence="2" type="ORF">HAQ05_05030</name>
</gene>
<dbReference type="Proteomes" id="UP000805841">
    <property type="component" value="Unassembled WGS sequence"/>
</dbReference>
<evidence type="ECO:0000256" key="1">
    <source>
        <dbReference type="SAM" id="SignalP"/>
    </source>
</evidence>
<reference evidence="2 3" key="1">
    <citation type="journal article" date="2020" name="Insects">
        <title>Bacteria Belonging to Pseudomonas typographi sp. nov. from the Bark Beetle Ips typographus Have Genomic Potential to Aid in the Host Ecology.</title>
        <authorList>
            <person name="Peral-Aranega E."/>
            <person name="Saati-Santamaria Z."/>
            <person name="Kolarik M."/>
            <person name="Rivas R."/>
            <person name="Garcia-Fraile P."/>
        </authorList>
    </citation>
    <scope>NUCLEOTIDE SEQUENCE [LARGE SCALE GENOMIC DNA]</scope>
    <source>
        <strain evidence="2 3">CA3A</strain>
    </source>
</reference>
<organism evidence="2 3">
    <name type="scientific">Pseudomonas typographi</name>
    <dbReference type="NCBI Taxonomy" id="2715964"/>
    <lineage>
        <taxon>Bacteria</taxon>
        <taxon>Pseudomonadati</taxon>
        <taxon>Pseudomonadota</taxon>
        <taxon>Gammaproteobacteria</taxon>
        <taxon>Pseudomonadales</taxon>
        <taxon>Pseudomonadaceae</taxon>
        <taxon>Pseudomonas</taxon>
    </lineage>
</organism>
<protein>
    <submittedName>
        <fullName evidence="2">DUF4197 domain-containing protein</fullName>
    </submittedName>
</protein>